<feature type="domain" description="Beta/gamma crystallin 'Greek key'" evidence="4">
    <location>
        <begin position="23"/>
        <end position="107"/>
    </location>
</feature>
<feature type="signal peptide" evidence="3">
    <location>
        <begin position="1"/>
        <end position="21"/>
    </location>
</feature>
<comment type="similarity">
    <text evidence="1">Belongs to the beta/gamma-crystallin family.</text>
</comment>
<evidence type="ECO:0000313" key="5">
    <source>
        <dbReference type="EMBL" id="CAL8116371.1"/>
    </source>
</evidence>
<organism evidence="5 6">
    <name type="scientific">Orchesella dallaii</name>
    <dbReference type="NCBI Taxonomy" id="48710"/>
    <lineage>
        <taxon>Eukaryota</taxon>
        <taxon>Metazoa</taxon>
        <taxon>Ecdysozoa</taxon>
        <taxon>Arthropoda</taxon>
        <taxon>Hexapoda</taxon>
        <taxon>Collembola</taxon>
        <taxon>Entomobryomorpha</taxon>
        <taxon>Entomobryoidea</taxon>
        <taxon>Orchesellidae</taxon>
        <taxon>Orchesellinae</taxon>
        <taxon>Orchesella</taxon>
    </lineage>
</organism>
<proteinExistence type="inferred from homology"/>
<feature type="chain" id="PRO_5046848054" description="Beta/gamma crystallin 'Greek key' domain-containing protein" evidence="3">
    <location>
        <begin position="22"/>
        <end position="107"/>
    </location>
</feature>
<accession>A0ABP1R0P0</accession>
<keyword evidence="2" id="KW-0677">Repeat</keyword>
<dbReference type="SMART" id="SM00247">
    <property type="entry name" value="XTALbg"/>
    <property type="match status" value="1"/>
</dbReference>
<name>A0ABP1R0P0_9HEXA</name>
<dbReference type="InterPro" id="IPR011024">
    <property type="entry name" value="G_crystallin-like"/>
</dbReference>
<keyword evidence="6" id="KW-1185">Reference proteome</keyword>
<evidence type="ECO:0000256" key="3">
    <source>
        <dbReference type="SAM" id="SignalP"/>
    </source>
</evidence>
<protein>
    <recommendedName>
        <fullName evidence="4">Beta/gamma crystallin 'Greek key' domain-containing protein</fullName>
    </recommendedName>
</protein>
<comment type="caution">
    <text evidence="5">The sequence shown here is derived from an EMBL/GenBank/DDBJ whole genome shotgun (WGS) entry which is preliminary data.</text>
</comment>
<dbReference type="EMBL" id="CAXLJM020000053">
    <property type="protein sequence ID" value="CAL8116371.1"/>
    <property type="molecule type" value="Genomic_DNA"/>
</dbReference>
<dbReference type="Proteomes" id="UP001642540">
    <property type="component" value="Unassembled WGS sequence"/>
</dbReference>
<evidence type="ECO:0000259" key="4">
    <source>
        <dbReference type="SMART" id="SM00247"/>
    </source>
</evidence>
<reference evidence="5 6" key="1">
    <citation type="submission" date="2024-08" db="EMBL/GenBank/DDBJ databases">
        <authorList>
            <person name="Cucini C."/>
            <person name="Frati F."/>
        </authorList>
    </citation>
    <scope>NUCLEOTIDE SEQUENCE [LARGE SCALE GENOMIC DNA]</scope>
</reference>
<evidence type="ECO:0000313" key="6">
    <source>
        <dbReference type="Proteomes" id="UP001642540"/>
    </source>
</evidence>
<dbReference type="Gene3D" id="2.60.20.10">
    <property type="entry name" value="Crystallins"/>
    <property type="match status" value="1"/>
</dbReference>
<dbReference type="Pfam" id="PF00030">
    <property type="entry name" value="Crystall"/>
    <property type="match status" value="1"/>
</dbReference>
<gene>
    <name evidence="5" type="ORF">ODALV1_LOCUS17255</name>
</gene>
<keyword evidence="3" id="KW-0732">Signal</keyword>
<evidence type="ECO:0000256" key="1">
    <source>
        <dbReference type="ARBA" id="ARBA00009646"/>
    </source>
</evidence>
<dbReference type="SUPFAM" id="SSF49695">
    <property type="entry name" value="gamma-Crystallin-like"/>
    <property type="match status" value="1"/>
</dbReference>
<evidence type="ECO:0000256" key="2">
    <source>
        <dbReference type="ARBA" id="ARBA00022737"/>
    </source>
</evidence>
<dbReference type="InterPro" id="IPR001064">
    <property type="entry name" value="Beta/gamma_crystallin"/>
</dbReference>
<sequence>MASISFKFIFCLAFLVSASVADTILFFDHPEFQGHSYPVTITGRGCYNFPGEWNDRVSSVNTQGGCIVAWEKGSCSGRSSRIAPGTPAHNNLAAVDFSNIISSFKLC</sequence>